<dbReference type="Gene3D" id="3.60.21.10">
    <property type="match status" value="1"/>
</dbReference>
<comment type="caution">
    <text evidence="2">The sequence shown here is derived from an EMBL/GenBank/DDBJ whole genome shotgun (WGS) entry which is preliminary data.</text>
</comment>
<dbReference type="PANTHER" id="PTHR16509">
    <property type="match status" value="1"/>
</dbReference>
<dbReference type="RefSeq" id="WP_161436882.1">
    <property type="nucleotide sequence ID" value="NZ_WXYO01000008.1"/>
</dbReference>
<dbReference type="Proteomes" id="UP000475249">
    <property type="component" value="Unassembled WGS sequence"/>
</dbReference>
<dbReference type="SUPFAM" id="SSF56300">
    <property type="entry name" value="Metallo-dependent phosphatases"/>
    <property type="match status" value="1"/>
</dbReference>
<dbReference type="AlphaFoldDB" id="A0A6L9EH51"/>
<name>A0A6L9EH51_9FLAO</name>
<evidence type="ECO:0000313" key="2">
    <source>
        <dbReference type="EMBL" id="NAS13838.1"/>
    </source>
</evidence>
<evidence type="ECO:0000313" key="3">
    <source>
        <dbReference type="Proteomes" id="UP000475249"/>
    </source>
</evidence>
<organism evidence="2 3">
    <name type="scientific">Poritiphilus flavus</name>
    <dbReference type="NCBI Taxonomy" id="2697053"/>
    <lineage>
        <taxon>Bacteria</taxon>
        <taxon>Pseudomonadati</taxon>
        <taxon>Bacteroidota</taxon>
        <taxon>Flavobacteriia</taxon>
        <taxon>Flavobacteriales</taxon>
        <taxon>Flavobacteriaceae</taxon>
        <taxon>Poritiphilus</taxon>
    </lineage>
</organism>
<dbReference type="InterPro" id="IPR029052">
    <property type="entry name" value="Metallo-depent_PP-like"/>
</dbReference>
<evidence type="ECO:0000259" key="1">
    <source>
        <dbReference type="Pfam" id="PF00149"/>
    </source>
</evidence>
<dbReference type="InterPro" id="IPR004843">
    <property type="entry name" value="Calcineurin-like_PHP"/>
</dbReference>
<sequence length="299" mass="34855">METRRVFIKNTGLFTLSTMVFPFHASLANLPGDKVRIGIATDSHYADRDSGGTRYYRGALDKMREFVDVMNREKVDFVIHLGDFKDEDQTKDTKKTLSYLRKIELVYSGFKGPRYHCIGNHDVDSITKAQFLDNIENTDIPKGKSYYSFDLKGLHIIILDANFNKDGTDQYYLEGADWQDPNLTEEQLDWLEEDLKETKKATLVFCHHPLFEFHREGYRFHINEYERVQKLLESSTKVLAVLQGHVHEERQRTINGIHYITQNGMVDFQGLENNSFSILEIQDNSMKLHGYRRAKDIDL</sequence>
<protein>
    <recommendedName>
        <fullName evidence="1">Calcineurin-like phosphoesterase domain-containing protein</fullName>
    </recommendedName>
</protein>
<accession>A0A6L9EH51</accession>
<dbReference type="PANTHER" id="PTHR16509:SF1">
    <property type="entry name" value="MANGANESE-DEPENDENT ADP-RIBOSE_CDP-ALCOHOL DIPHOSPHATASE"/>
    <property type="match status" value="1"/>
</dbReference>
<keyword evidence="3" id="KW-1185">Reference proteome</keyword>
<dbReference type="Pfam" id="PF00149">
    <property type="entry name" value="Metallophos"/>
    <property type="match status" value="1"/>
</dbReference>
<dbReference type="GO" id="GO:0016787">
    <property type="term" value="F:hydrolase activity"/>
    <property type="evidence" value="ECO:0007669"/>
    <property type="project" value="InterPro"/>
</dbReference>
<proteinExistence type="predicted"/>
<feature type="domain" description="Calcineurin-like phosphoesterase" evidence="1">
    <location>
        <begin position="36"/>
        <end position="248"/>
    </location>
</feature>
<dbReference type="EMBL" id="WXYO01000008">
    <property type="protein sequence ID" value="NAS13838.1"/>
    <property type="molecule type" value="Genomic_DNA"/>
</dbReference>
<gene>
    <name evidence="2" type="ORF">GTQ38_17625</name>
</gene>
<reference evidence="2 3" key="1">
    <citation type="submission" date="2020-01" db="EMBL/GenBank/DDBJ databases">
        <title>Bacteria diversity of Porities sp.</title>
        <authorList>
            <person name="Wang G."/>
        </authorList>
    </citation>
    <scope>NUCLEOTIDE SEQUENCE [LARGE SCALE GENOMIC DNA]</scope>
    <source>
        <strain evidence="2 3">R33</strain>
    </source>
</reference>